<dbReference type="RefSeq" id="WP_201738923.1">
    <property type="nucleotide sequence ID" value="NZ_CP045032.1"/>
</dbReference>
<keyword evidence="4" id="KW-1185">Reference proteome</keyword>
<dbReference type="EMBL" id="CP045032">
    <property type="protein sequence ID" value="QFQ02166.1"/>
    <property type="molecule type" value="Genomic_DNA"/>
</dbReference>
<feature type="compositionally biased region" description="Polar residues" evidence="1">
    <location>
        <begin position="26"/>
        <end position="35"/>
    </location>
</feature>
<feature type="compositionally biased region" description="Low complexity" evidence="1">
    <location>
        <begin position="246"/>
        <end position="255"/>
    </location>
</feature>
<name>A0A5J6Z567_9CORY</name>
<feature type="compositionally biased region" description="Basic and acidic residues" evidence="1">
    <location>
        <begin position="1"/>
        <end position="16"/>
    </location>
</feature>
<feature type="region of interest" description="Disordered" evidence="1">
    <location>
        <begin position="1"/>
        <end position="47"/>
    </location>
</feature>
<sequence length="268" mass="29099">MVSDKSGKPEVPDQHGRQAMAAETASVGNNHSPVPSQDFRARQPQSFEVNRKRRRELDWEDTRRPAWVAWVSVLCVVALFVAVLALAQSDRISKPQNVNGDQLGPYDLSRADYDKEAEKLIGEMQGEQARWALVSPETAASAEDLNRLFQGMDGLRVSTLMLGPIQWPIPEPAKGETREAVFQQAVGTMSQGSGLRAQDIRFDGVLVHGTPEQLRRIDATEGILAVEPAHPEAVYGRIGIRPLSPPESEQSAPAPDLAQPGGAEGGAP</sequence>
<evidence type="ECO:0000256" key="2">
    <source>
        <dbReference type="SAM" id="Phobius"/>
    </source>
</evidence>
<feature type="region of interest" description="Disordered" evidence="1">
    <location>
        <begin position="239"/>
        <end position="268"/>
    </location>
</feature>
<dbReference type="AlphaFoldDB" id="A0A5J6Z567"/>
<proteinExistence type="predicted"/>
<evidence type="ECO:0000313" key="4">
    <source>
        <dbReference type="Proteomes" id="UP000326711"/>
    </source>
</evidence>
<reference evidence="4" key="1">
    <citation type="submission" date="2019-10" db="EMBL/GenBank/DDBJ databases">
        <title>Complete genome sequence of Corynebacterium urogenitalis DSM 108747, isolated from the genital tract of a cow.</title>
        <authorList>
            <person name="Ruckert C."/>
            <person name="Ballas P."/>
            <person name="Wagener K."/>
            <person name="Drillich M."/>
            <person name="Kaempfer P."/>
            <person name="Busse H.-J."/>
            <person name="Ehling-Schulz M."/>
        </authorList>
    </citation>
    <scope>NUCLEOTIDE SEQUENCE [LARGE SCALE GENOMIC DNA]</scope>
    <source>
        <strain evidence="4">LMM 1652</strain>
    </source>
</reference>
<dbReference type="Proteomes" id="UP000326711">
    <property type="component" value="Chromosome"/>
</dbReference>
<keyword evidence="2" id="KW-1133">Transmembrane helix</keyword>
<feature type="transmembrane region" description="Helical" evidence="2">
    <location>
        <begin position="67"/>
        <end position="87"/>
    </location>
</feature>
<keyword evidence="2" id="KW-0812">Transmembrane</keyword>
<gene>
    <name evidence="3" type="ORF">CUROG_03935</name>
</gene>
<organism evidence="3 4">
    <name type="scientific">Corynebacterium urogenitale</name>
    <dbReference type="NCBI Taxonomy" id="2487892"/>
    <lineage>
        <taxon>Bacteria</taxon>
        <taxon>Bacillati</taxon>
        <taxon>Actinomycetota</taxon>
        <taxon>Actinomycetes</taxon>
        <taxon>Mycobacteriales</taxon>
        <taxon>Corynebacteriaceae</taxon>
        <taxon>Corynebacterium</taxon>
    </lineage>
</organism>
<evidence type="ECO:0000313" key="3">
    <source>
        <dbReference type="EMBL" id="QFQ02166.1"/>
    </source>
</evidence>
<evidence type="ECO:0000256" key="1">
    <source>
        <dbReference type="SAM" id="MobiDB-lite"/>
    </source>
</evidence>
<keyword evidence="2" id="KW-0472">Membrane</keyword>
<accession>A0A5J6Z567</accession>
<dbReference type="KEGG" id="cuo:CUROG_03935"/>
<protein>
    <submittedName>
        <fullName evidence="3">Uncharacterized protein</fullName>
    </submittedName>
</protein>